<gene>
    <name evidence="4" type="ORF">WMY93_004876</name>
</gene>
<dbReference type="InterPro" id="IPR001283">
    <property type="entry name" value="CRISP-related"/>
</dbReference>
<dbReference type="PROSITE" id="PS01009">
    <property type="entry name" value="CRISP_1"/>
    <property type="match status" value="1"/>
</dbReference>
<evidence type="ECO:0000313" key="5">
    <source>
        <dbReference type="Proteomes" id="UP001460270"/>
    </source>
</evidence>
<dbReference type="InterPro" id="IPR014044">
    <property type="entry name" value="CAP_dom"/>
</dbReference>
<accession>A0AAW0Q4U2</accession>
<name>A0AAW0Q4U2_9GOBI</name>
<dbReference type="CDD" id="cd05382">
    <property type="entry name" value="CAP_GAPR1-like"/>
    <property type="match status" value="1"/>
</dbReference>
<dbReference type="PANTHER" id="PTHR10334">
    <property type="entry name" value="CYSTEINE-RICH SECRETORY PROTEIN-RELATED"/>
    <property type="match status" value="1"/>
</dbReference>
<evidence type="ECO:0000259" key="3">
    <source>
        <dbReference type="SMART" id="SM00198"/>
    </source>
</evidence>
<feature type="compositionally biased region" description="Basic and acidic residues" evidence="2">
    <location>
        <begin position="316"/>
        <end position="332"/>
    </location>
</feature>
<evidence type="ECO:0000256" key="1">
    <source>
        <dbReference type="SAM" id="Coils"/>
    </source>
</evidence>
<feature type="compositionally biased region" description="Basic and acidic residues" evidence="2">
    <location>
        <begin position="340"/>
        <end position="355"/>
    </location>
</feature>
<comment type="caution">
    <text evidence="4">The sequence shown here is derived from an EMBL/GenBank/DDBJ whole genome shotgun (WGS) entry which is preliminary data.</text>
</comment>
<dbReference type="Gene3D" id="3.40.33.10">
    <property type="entry name" value="CAP"/>
    <property type="match status" value="1"/>
</dbReference>
<feature type="coiled-coil region" evidence="1">
    <location>
        <begin position="62"/>
        <end position="89"/>
    </location>
</feature>
<dbReference type="FunFam" id="3.40.33.10:FF:000002">
    <property type="entry name" value="Golgi-associated plant pathogenesis-related protein 1"/>
    <property type="match status" value="1"/>
</dbReference>
<keyword evidence="1" id="KW-0175">Coiled coil</keyword>
<dbReference type="SUPFAM" id="SSF55797">
    <property type="entry name" value="PR-1-like"/>
    <property type="match status" value="1"/>
</dbReference>
<feature type="domain" description="SCP" evidence="3">
    <location>
        <begin position="447"/>
        <end position="579"/>
    </location>
</feature>
<keyword evidence="5" id="KW-1185">Reference proteome</keyword>
<dbReference type="Proteomes" id="UP001460270">
    <property type="component" value="Unassembled WGS sequence"/>
</dbReference>
<evidence type="ECO:0000256" key="2">
    <source>
        <dbReference type="SAM" id="MobiDB-lite"/>
    </source>
</evidence>
<reference evidence="5" key="1">
    <citation type="submission" date="2024-04" db="EMBL/GenBank/DDBJ databases">
        <title>Salinicola lusitanus LLJ914,a marine bacterium isolated from the Okinawa Trough.</title>
        <authorList>
            <person name="Li J."/>
        </authorList>
    </citation>
    <scope>NUCLEOTIDE SEQUENCE [LARGE SCALE GENOMIC DNA]</scope>
</reference>
<dbReference type="InterPro" id="IPR018244">
    <property type="entry name" value="Allrgn_V5/Tpx1_CS"/>
</dbReference>
<organism evidence="4 5">
    <name type="scientific">Mugilogobius chulae</name>
    <name type="common">yellowstripe goby</name>
    <dbReference type="NCBI Taxonomy" id="88201"/>
    <lineage>
        <taxon>Eukaryota</taxon>
        <taxon>Metazoa</taxon>
        <taxon>Chordata</taxon>
        <taxon>Craniata</taxon>
        <taxon>Vertebrata</taxon>
        <taxon>Euteleostomi</taxon>
        <taxon>Actinopterygii</taxon>
        <taxon>Neopterygii</taxon>
        <taxon>Teleostei</taxon>
        <taxon>Neoteleostei</taxon>
        <taxon>Acanthomorphata</taxon>
        <taxon>Gobiaria</taxon>
        <taxon>Gobiiformes</taxon>
        <taxon>Gobioidei</taxon>
        <taxon>Gobiidae</taxon>
        <taxon>Gobionellinae</taxon>
        <taxon>Mugilogobius</taxon>
    </lineage>
</organism>
<feature type="compositionally biased region" description="Basic and acidic residues" evidence="2">
    <location>
        <begin position="273"/>
        <end position="308"/>
    </location>
</feature>
<dbReference type="PRINTS" id="PR00837">
    <property type="entry name" value="V5TPXLIKE"/>
</dbReference>
<proteinExistence type="predicted"/>
<dbReference type="Pfam" id="PF00188">
    <property type="entry name" value="CAP"/>
    <property type="match status" value="1"/>
</dbReference>
<sequence length="601" mass="70545">MSDCSCENLLLGAWSGGRYTYIQYTRCSFHWVYDGLMNTQSFRSAFRSLKEATGAKKSVFYMRELKAEREEREREREKRERERERAALDKKTLLENCLIQERKSRLITHQEREKRLQLLLLCHSPPLHLQLLLLFTSSSSSSPPAPPLHLQLLLLFTFSSSSSPPAPPLHLQLLLFTSSSSSSSPPAPPLHLQLLLLFTSSSSSSPPAPPLHLQLLLFTSSSSSSPPAPPLHLQLLLFTFTEMLLKQDAGHSPGTLHFCFSSCRIKTRADTMAEREREKRKRETEIEREEGEREREREREREKREREKRERRKEREKREREKREREKREREKRERRKEREKRERQRERREREKRGRERRGRERRGRERDGERERGEREKKRERVYFILVWSSLVQRDRTGQRCFLPEPLPKPFPNLTHHRPSRLDQTRLLSIYHFGCSSPSLDLNQSFRDVFLDTHNKYRAQHGVEPLRYNDEMCAVAQKWADHLLQQNTFMHSETKDGENIYNSFASPPVTPKGNEAVDSWYSEVKDYKYSAPGFGMNTGHFTQVVWKDSKELGVGLASSGGKVFVVGQYRPAGNMNAPGYFEKNVLPKGQCYERNVTEQ</sequence>
<evidence type="ECO:0000313" key="4">
    <source>
        <dbReference type="EMBL" id="KAK7933980.1"/>
    </source>
</evidence>
<dbReference type="AlphaFoldDB" id="A0AAW0Q4U2"/>
<dbReference type="InterPro" id="IPR035940">
    <property type="entry name" value="CAP_sf"/>
</dbReference>
<dbReference type="EMBL" id="JBBPFD010000003">
    <property type="protein sequence ID" value="KAK7933980.1"/>
    <property type="molecule type" value="Genomic_DNA"/>
</dbReference>
<feature type="region of interest" description="Disordered" evidence="2">
    <location>
        <begin position="273"/>
        <end position="374"/>
    </location>
</feature>
<dbReference type="SMART" id="SM00198">
    <property type="entry name" value="SCP"/>
    <property type="match status" value="1"/>
</dbReference>
<dbReference type="InterPro" id="IPR034113">
    <property type="entry name" value="SCP_GAPR1-like"/>
</dbReference>
<dbReference type="GO" id="GO:0005576">
    <property type="term" value="C:extracellular region"/>
    <property type="evidence" value="ECO:0007669"/>
    <property type="project" value="InterPro"/>
</dbReference>
<protein>
    <recommendedName>
        <fullName evidence="3">SCP domain-containing protein</fullName>
    </recommendedName>
</protein>
<feature type="compositionally biased region" description="Basic and acidic residues" evidence="2">
    <location>
        <begin position="364"/>
        <end position="374"/>
    </location>
</feature>